<dbReference type="SUPFAM" id="SSF50475">
    <property type="entry name" value="FMN-binding split barrel"/>
    <property type="match status" value="1"/>
</dbReference>
<dbReference type="InterPro" id="IPR012349">
    <property type="entry name" value="Split_barrel_FMN-bd"/>
</dbReference>
<name>A0A1B2DPX0_9BACL</name>
<feature type="domain" description="Pyridoxamine 5'-phosphate oxidase N-terminal" evidence="1">
    <location>
        <begin position="10"/>
        <end position="131"/>
    </location>
</feature>
<evidence type="ECO:0000313" key="2">
    <source>
        <dbReference type="EMBL" id="ANY69752.1"/>
    </source>
</evidence>
<dbReference type="InterPro" id="IPR011576">
    <property type="entry name" value="Pyridox_Oxase_N"/>
</dbReference>
<sequence>MGKAFEKLWTEHEEFIGRQHMFFVGSAPLAAEGHVNISPKGYDTFRILSNQEVAYLDLTGSGNETSAHVLENGRMTIMFVAMEGKPVIMRLFGTGKVVLPGTERWNELIGRFELLPGARQIIVLDIHKVTTACGFSIPFYDYQGEREQLKNWAEKAGDQKLTVYQNEKNSYSLDRLPTPLGIQRQTTET</sequence>
<evidence type="ECO:0000259" key="1">
    <source>
        <dbReference type="Pfam" id="PF01243"/>
    </source>
</evidence>
<dbReference type="Gene3D" id="2.30.110.10">
    <property type="entry name" value="Electron Transport, Fmn-binding Protein, Chain A"/>
    <property type="match status" value="1"/>
</dbReference>
<reference evidence="2" key="1">
    <citation type="submission" date="2016-08" db="EMBL/GenBank/DDBJ databases">
        <title>Complete Genome Seqeunce of Paenibacillus sp. BIHB 4019 from tea rhizoplane.</title>
        <authorList>
            <person name="Thakur R."/>
            <person name="Swarnkar M.K."/>
            <person name="Gulati A."/>
        </authorList>
    </citation>
    <scope>NUCLEOTIDE SEQUENCE [LARGE SCALE GENOMIC DNA]</scope>
    <source>
        <strain evidence="2">BIHB4019</strain>
    </source>
</reference>
<dbReference type="PANTHER" id="PTHR39336:SF1">
    <property type="entry name" value="PYRIDOXAMINE PHOSPHATE OXIDASE FAMILY PROTEIN (AFU_ORTHOLOGUE AFUA_6G11440)"/>
    <property type="match status" value="1"/>
</dbReference>
<dbReference type="EMBL" id="CP016808">
    <property type="protein sequence ID" value="ANY69752.1"/>
    <property type="molecule type" value="Genomic_DNA"/>
</dbReference>
<dbReference type="AlphaFoldDB" id="A0A1B2DPX0"/>
<gene>
    <name evidence="2" type="ORF">BBD42_27100</name>
</gene>
<dbReference type="RefSeq" id="WP_099520739.1">
    <property type="nucleotide sequence ID" value="NZ_CP016808.1"/>
</dbReference>
<proteinExistence type="predicted"/>
<accession>A0A1B2DPX0</accession>
<dbReference type="PANTHER" id="PTHR39336">
    <property type="entry name" value="PYRIDOXAMINE PHOSPHATE OXIDASE FAMILY PROTEIN (AFU_ORTHOLOGUE AFUA_6G11440)"/>
    <property type="match status" value="1"/>
</dbReference>
<protein>
    <recommendedName>
        <fullName evidence="1">Pyridoxamine 5'-phosphate oxidase N-terminal domain-containing protein</fullName>
    </recommendedName>
</protein>
<organism evidence="2">
    <name type="scientific">Paenibacillus sp. BIHB 4019</name>
    <dbReference type="NCBI Taxonomy" id="1870819"/>
    <lineage>
        <taxon>Bacteria</taxon>
        <taxon>Bacillati</taxon>
        <taxon>Bacillota</taxon>
        <taxon>Bacilli</taxon>
        <taxon>Bacillales</taxon>
        <taxon>Paenibacillaceae</taxon>
        <taxon>Paenibacillus</taxon>
    </lineage>
</organism>
<dbReference type="Pfam" id="PF01243">
    <property type="entry name" value="PNPOx_N"/>
    <property type="match status" value="1"/>
</dbReference>